<evidence type="ECO:0000313" key="1">
    <source>
        <dbReference type="EMBL" id="MDQ0302773.1"/>
    </source>
</evidence>
<dbReference type="SUPFAM" id="SSF56059">
    <property type="entry name" value="Glutathione synthetase ATP-binding domain-like"/>
    <property type="match status" value="1"/>
</dbReference>
<dbReference type="InterPro" id="IPR026838">
    <property type="entry name" value="YheC/D"/>
</dbReference>
<gene>
    <name evidence="1" type="ORF">J2S75_001801</name>
</gene>
<dbReference type="RefSeq" id="WP_307019482.1">
    <property type="nucleotide sequence ID" value="NZ_JAUSUI010000003.1"/>
</dbReference>
<sequence length="411" mass="45518">MLHPHLRRLSGGAAAWFHRLASAGPRVACGGETPEKMWGPSPGREFSPVSTPARTALLRMEHAMPDTPTILLLGHETTLHQSYSPIRLRAVVGEAAYRGVRVLLARSADCDMQAERIRAHEYVDGAWRPVEIDVPRLVVAAAPPTRPAHRVVDAWLRARTKVLAFDGYDKHQMAAMLAAYPHLKPHIIPEEVLVAERVEAQLAEWLAGGPIVVKRADGALGTGIFFLIPQDDEVAVHKDEHSWRGTRAEAIARVIGAIRVRMGYRTYLVQRFIDTHDLAGQPATVRADMVRRPDDGWDFFRLTGRVSLGSKLISNRAKGSALIDAESYFIARGAADPEGKVREAQALSREIASTLCQQPGLGACYEFGIDLAVDQDLHFWFLEANKRPLANGAEIERMMPAMTYWLSQLND</sequence>
<reference evidence="1 2" key="1">
    <citation type="submission" date="2023-07" db="EMBL/GenBank/DDBJ databases">
        <title>Genomic Encyclopedia of Type Strains, Phase IV (KMG-IV): sequencing the most valuable type-strain genomes for metagenomic binning, comparative biology and taxonomic classification.</title>
        <authorList>
            <person name="Goeker M."/>
        </authorList>
    </citation>
    <scope>NUCLEOTIDE SEQUENCE [LARGE SCALE GENOMIC DNA]</scope>
    <source>
        <strain evidence="1 2">DSM 2457</strain>
    </source>
</reference>
<organism evidence="1 2">
    <name type="scientific">Ancylobacter polymorphus</name>
    <dbReference type="NCBI Taxonomy" id="223390"/>
    <lineage>
        <taxon>Bacteria</taxon>
        <taxon>Pseudomonadati</taxon>
        <taxon>Pseudomonadota</taxon>
        <taxon>Alphaproteobacteria</taxon>
        <taxon>Hyphomicrobiales</taxon>
        <taxon>Xanthobacteraceae</taxon>
        <taxon>Ancylobacter</taxon>
    </lineage>
</organism>
<evidence type="ECO:0000313" key="2">
    <source>
        <dbReference type="Proteomes" id="UP001224682"/>
    </source>
</evidence>
<protein>
    <recommendedName>
        <fullName evidence="3">ATP-grasp domain-containing protein</fullName>
    </recommendedName>
</protein>
<accession>A0ABU0BAB3</accession>
<keyword evidence="2" id="KW-1185">Reference proteome</keyword>
<dbReference type="Proteomes" id="UP001224682">
    <property type="component" value="Unassembled WGS sequence"/>
</dbReference>
<evidence type="ECO:0008006" key="3">
    <source>
        <dbReference type="Google" id="ProtNLM"/>
    </source>
</evidence>
<proteinExistence type="predicted"/>
<dbReference type="Pfam" id="PF14398">
    <property type="entry name" value="ATPgrasp_YheCD"/>
    <property type="match status" value="1"/>
</dbReference>
<comment type="caution">
    <text evidence="1">The sequence shown here is derived from an EMBL/GenBank/DDBJ whole genome shotgun (WGS) entry which is preliminary data.</text>
</comment>
<dbReference type="EMBL" id="JAUSUI010000003">
    <property type="protein sequence ID" value="MDQ0302773.1"/>
    <property type="molecule type" value="Genomic_DNA"/>
</dbReference>
<name>A0ABU0BAB3_9HYPH</name>